<protein>
    <submittedName>
        <fullName evidence="5">DUF4129 domain-containing protein</fullName>
    </submittedName>
</protein>
<dbReference type="PROSITE" id="PS51318">
    <property type="entry name" value="TAT"/>
    <property type="match status" value="1"/>
</dbReference>
<name>A0AAE9YCU8_9ACTN</name>
<keyword evidence="2" id="KW-0472">Membrane</keyword>
<dbReference type="InterPro" id="IPR025403">
    <property type="entry name" value="TgpA-like_C"/>
</dbReference>
<evidence type="ECO:0000313" key="6">
    <source>
        <dbReference type="Proteomes" id="UP001216390"/>
    </source>
</evidence>
<sequence length="272" mass="28123">MPDPHRPRRRAAAAAAAAVLVLLVALPAAGAPLGGPHPEPGAQVDDGPQLPVDPDADPDRARRTAEEILEGSEYQAPEEGGRSLLDRARDWFDGRLPDLSGPGQGAADGLSIVIVAVVVLGAAALAAWVVASTRRSRAAPADDPVDSDVELTPLRSPREWGAEAERCEAAGDHRGAVRARFRAVTATYVERDLVVDAPGRTAGELRRDLAARAPEASPAFAPLADLFEEVWFGSSDADTDASAAARRSAEAAVAAAPRAPTAAPDDLGAGVR</sequence>
<feature type="transmembrane region" description="Helical" evidence="2">
    <location>
        <begin position="109"/>
        <end position="131"/>
    </location>
</feature>
<dbReference type="EMBL" id="CP116942">
    <property type="protein sequence ID" value="WCO68868.1"/>
    <property type="molecule type" value="Genomic_DNA"/>
</dbReference>
<gene>
    <name evidence="5" type="ORF">PO878_09045</name>
</gene>
<feature type="compositionally biased region" description="Basic and acidic residues" evidence="1">
    <location>
        <begin position="57"/>
        <end position="66"/>
    </location>
</feature>
<evidence type="ECO:0000256" key="3">
    <source>
        <dbReference type="SAM" id="SignalP"/>
    </source>
</evidence>
<evidence type="ECO:0000256" key="2">
    <source>
        <dbReference type="SAM" id="Phobius"/>
    </source>
</evidence>
<dbReference type="RefSeq" id="WP_272738383.1">
    <property type="nucleotide sequence ID" value="NZ_CP116942.1"/>
</dbReference>
<feature type="signal peptide" evidence="3">
    <location>
        <begin position="1"/>
        <end position="30"/>
    </location>
</feature>
<evidence type="ECO:0000313" key="5">
    <source>
        <dbReference type="EMBL" id="WCO68868.1"/>
    </source>
</evidence>
<dbReference type="Pfam" id="PF13559">
    <property type="entry name" value="DUF4129"/>
    <property type="match status" value="1"/>
</dbReference>
<evidence type="ECO:0000259" key="4">
    <source>
        <dbReference type="Pfam" id="PF13559"/>
    </source>
</evidence>
<accession>A0AAE9YCU8</accession>
<dbReference type="InterPro" id="IPR006311">
    <property type="entry name" value="TAT_signal"/>
</dbReference>
<feature type="chain" id="PRO_5042250687" evidence="3">
    <location>
        <begin position="31"/>
        <end position="272"/>
    </location>
</feature>
<reference evidence="5" key="1">
    <citation type="submission" date="2023-01" db="EMBL/GenBank/DDBJ databases">
        <title>The diversity of Class Acidimicrobiia in South China Sea sediment environments and the proposal of Iamia marina sp. nov., a novel species of the genus Iamia.</title>
        <authorList>
            <person name="He Y."/>
            <person name="Tian X."/>
        </authorList>
    </citation>
    <scope>NUCLEOTIDE SEQUENCE</scope>
    <source>
        <strain evidence="5">DSM 19957</strain>
    </source>
</reference>
<keyword evidence="2" id="KW-1133">Transmembrane helix</keyword>
<feature type="domain" description="Protein-glutamine gamma-glutamyltransferase-like C-terminal" evidence="4">
    <location>
        <begin position="180"/>
        <end position="248"/>
    </location>
</feature>
<feature type="region of interest" description="Disordered" evidence="1">
    <location>
        <begin position="238"/>
        <end position="272"/>
    </location>
</feature>
<organism evidence="5 6">
    <name type="scientific">Iamia majanohamensis</name>
    <dbReference type="NCBI Taxonomy" id="467976"/>
    <lineage>
        <taxon>Bacteria</taxon>
        <taxon>Bacillati</taxon>
        <taxon>Actinomycetota</taxon>
        <taxon>Acidimicrobiia</taxon>
        <taxon>Acidimicrobiales</taxon>
        <taxon>Iamiaceae</taxon>
        <taxon>Iamia</taxon>
    </lineage>
</organism>
<feature type="compositionally biased region" description="Low complexity" evidence="1">
    <location>
        <begin position="240"/>
        <end position="266"/>
    </location>
</feature>
<dbReference type="KEGG" id="ima:PO878_09045"/>
<proteinExistence type="predicted"/>
<keyword evidence="2" id="KW-0812">Transmembrane</keyword>
<feature type="region of interest" description="Disordered" evidence="1">
    <location>
        <begin position="31"/>
        <end position="82"/>
    </location>
</feature>
<keyword evidence="3" id="KW-0732">Signal</keyword>
<dbReference type="AlphaFoldDB" id="A0AAE9YCU8"/>
<dbReference type="Proteomes" id="UP001216390">
    <property type="component" value="Chromosome"/>
</dbReference>
<keyword evidence="6" id="KW-1185">Reference proteome</keyword>
<evidence type="ECO:0000256" key="1">
    <source>
        <dbReference type="SAM" id="MobiDB-lite"/>
    </source>
</evidence>